<dbReference type="EMBL" id="AYRZ02000003">
    <property type="protein sequence ID" value="PHT86957.1"/>
    <property type="molecule type" value="Genomic_DNA"/>
</dbReference>
<accession>A0A2G2ZY90</accession>
<dbReference type="PANTHER" id="PTHR31009">
    <property type="entry name" value="S-ADENOSYL-L-METHIONINE:CARBOXYL METHYLTRANSFERASE FAMILY PROTEIN"/>
    <property type="match status" value="1"/>
</dbReference>
<dbReference type="Pfam" id="PF03492">
    <property type="entry name" value="Methyltransf_7"/>
    <property type="match status" value="2"/>
</dbReference>
<sequence length="464" mass="52110">MSRSYEAMGQQPPEFSVFFSDLPSNDFNTLFELLPPLANNGYGSMAECLSSNIHRSYFVVGVPVSFYHRLFPARSVDVFYSAFSLQWLSQVFLATRPHNGGLISLDDLCKLLGQRRKAVRETISEDDSLRAISKLKVLGSGFEVITVGKKKLVRSVPTELNKDHNKILELDQVARFGGSNIDLSAWEDKKNPSESRFPSQELKVRPCPVVFASFSGGPKACMYKVLQVPDVVLYNRSMAYNKGRIYIYGANESKAKAYKKQFQSDLADFLCARSKEMKRGGSIFLVFFGRTSVEPTGQGGAGLLFGTHFQDAWDDLVQEHVQLLQELLNLSFGPALVQIHNPEAGGKLRLLCSYGGRTLPRPNNGKLRYMAGEMRIISIRKNLTFDELVRKTTIICNQPHTIKYQLPEEDLDALVSILFDKDLQHMIKEHHDLGKSSQRIGFFLVPSVDSEGPCFFEVITLQLA</sequence>
<proteinExistence type="inferred from homology"/>
<dbReference type="Gene3D" id="3.40.50.150">
    <property type="entry name" value="Vaccinia Virus protein VP39"/>
    <property type="match status" value="2"/>
</dbReference>
<dbReference type="Pfam" id="PF00564">
    <property type="entry name" value="PB1"/>
    <property type="match status" value="1"/>
</dbReference>
<dbReference type="InterPro" id="IPR029063">
    <property type="entry name" value="SAM-dependent_MTases_sf"/>
</dbReference>
<dbReference type="AlphaFoldDB" id="A0A2G2ZY90"/>
<comment type="similarity">
    <text evidence="1">Belongs to the methyltransferase superfamily. Type-7 methyltransferase family.</text>
</comment>
<dbReference type="SUPFAM" id="SSF54277">
    <property type="entry name" value="CAD &amp; PB1 domains"/>
    <property type="match status" value="1"/>
</dbReference>
<evidence type="ECO:0000313" key="4">
    <source>
        <dbReference type="Proteomes" id="UP000222542"/>
    </source>
</evidence>
<dbReference type="GO" id="GO:0032259">
    <property type="term" value="P:methylation"/>
    <property type="evidence" value="ECO:0000318"/>
    <property type="project" value="GO_Central"/>
</dbReference>
<dbReference type="SMART" id="SM00666">
    <property type="entry name" value="PB1"/>
    <property type="match status" value="1"/>
</dbReference>
<dbReference type="CDD" id="cd06410">
    <property type="entry name" value="PB1_UP2"/>
    <property type="match status" value="1"/>
</dbReference>
<dbReference type="GO" id="GO:0008757">
    <property type="term" value="F:S-adenosylmethionine-dependent methyltransferase activity"/>
    <property type="evidence" value="ECO:0000318"/>
    <property type="project" value="GO_Central"/>
</dbReference>
<dbReference type="STRING" id="4072.A0A2G2ZY90"/>
<keyword evidence="4" id="KW-1185">Reference proteome</keyword>
<dbReference type="Gene3D" id="3.10.20.90">
    <property type="entry name" value="Phosphatidylinositol 3-kinase Catalytic Subunit, Chain A, domain 1"/>
    <property type="match status" value="1"/>
</dbReference>
<name>A0A2G2ZY90_CAPAN</name>
<comment type="caution">
    <text evidence="3">The sequence shown here is derived from an EMBL/GenBank/DDBJ whole genome shotgun (WGS) entry which is preliminary data.</text>
</comment>
<evidence type="ECO:0000313" key="3">
    <source>
        <dbReference type="EMBL" id="PHT86957.1"/>
    </source>
</evidence>
<evidence type="ECO:0000256" key="1">
    <source>
        <dbReference type="ARBA" id="ARBA00007967"/>
    </source>
</evidence>
<organism evidence="3 4">
    <name type="scientific">Capsicum annuum</name>
    <name type="common">Capsicum pepper</name>
    <dbReference type="NCBI Taxonomy" id="4072"/>
    <lineage>
        <taxon>Eukaryota</taxon>
        <taxon>Viridiplantae</taxon>
        <taxon>Streptophyta</taxon>
        <taxon>Embryophyta</taxon>
        <taxon>Tracheophyta</taxon>
        <taxon>Spermatophyta</taxon>
        <taxon>Magnoliopsida</taxon>
        <taxon>eudicotyledons</taxon>
        <taxon>Gunneridae</taxon>
        <taxon>Pentapetalae</taxon>
        <taxon>asterids</taxon>
        <taxon>lamiids</taxon>
        <taxon>Solanales</taxon>
        <taxon>Solanaceae</taxon>
        <taxon>Solanoideae</taxon>
        <taxon>Capsiceae</taxon>
        <taxon>Capsicum</taxon>
    </lineage>
</organism>
<dbReference type="InterPro" id="IPR005299">
    <property type="entry name" value="MeTrfase_7"/>
</dbReference>
<feature type="domain" description="PB1" evidence="2">
    <location>
        <begin position="362"/>
        <end position="447"/>
    </location>
</feature>
<protein>
    <submittedName>
        <fullName evidence="3">Indole-3-acetate O-methyltransferase 1</fullName>
    </submittedName>
</protein>
<dbReference type="SUPFAM" id="SSF53335">
    <property type="entry name" value="S-adenosyl-L-methionine-dependent methyltransferases"/>
    <property type="match status" value="2"/>
</dbReference>
<gene>
    <name evidence="3" type="ORF">T459_09063</name>
</gene>
<evidence type="ECO:0000259" key="2">
    <source>
        <dbReference type="SMART" id="SM00666"/>
    </source>
</evidence>
<dbReference type="Gramene" id="PHT86957">
    <property type="protein sequence ID" value="PHT86957"/>
    <property type="gene ID" value="T459_09063"/>
</dbReference>
<dbReference type="Proteomes" id="UP000222542">
    <property type="component" value="Unassembled WGS sequence"/>
</dbReference>
<reference evidence="3 4" key="1">
    <citation type="journal article" date="2014" name="Nat. Genet.">
        <title>Genome sequence of the hot pepper provides insights into the evolution of pungency in Capsicum species.</title>
        <authorList>
            <person name="Kim S."/>
            <person name="Park M."/>
            <person name="Yeom S.I."/>
            <person name="Kim Y.M."/>
            <person name="Lee J.M."/>
            <person name="Lee H.A."/>
            <person name="Seo E."/>
            <person name="Choi J."/>
            <person name="Cheong K."/>
            <person name="Kim K.T."/>
            <person name="Jung K."/>
            <person name="Lee G.W."/>
            <person name="Oh S.K."/>
            <person name="Bae C."/>
            <person name="Kim S.B."/>
            <person name="Lee H.Y."/>
            <person name="Kim S.Y."/>
            <person name="Kim M.S."/>
            <person name="Kang B.C."/>
            <person name="Jo Y.D."/>
            <person name="Yang H.B."/>
            <person name="Jeong H.J."/>
            <person name="Kang W.H."/>
            <person name="Kwon J.K."/>
            <person name="Shin C."/>
            <person name="Lim J.Y."/>
            <person name="Park J.H."/>
            <person name="Huh J.H."/>
            <person name="Kim J.S."/>
            <person name="Kim B.D."/>
            <person name="Cohen O."/>
            <person name="Paran I."/>
            <person name="Suh M.C."/>
            <person name="Lee S.B."/>
            <person name="Kim Y.K."/>
            <person name="Shin Y."/>
            <person name="Noh S.J."/>
            <person name="Park J."/>
            <person name="Seo Y.S."/>
            <person name="Kwon S.Y."/>
            <person name="Kim H.A."/>
            <person name="Park J.M."/>
            <person name="Kim H.J."/>
            <person name="Choi S.B."/>
            <person name="Bosland P.W."/>
            <person name="Reeves G."/>
            <person name="Jo S.H."/>
            <person name="Lee B.W."/>
            <person name="Cho H.T."/>
            <person name="Choi H.S."/>
            <person name="Lee M.S."/>
            <person name="Yu Y."/>
            <person name="Do Choi Y."/>
            <person name="Park B.S."/>
            <person name="van Deynze A."/>
            <person name="Ashrafi H."/>
            <person name="Hill T."/>
            <person name="Kim W.T."/>
            <person name="Pai H.S."/>
            <person name="Ahn H.K."/>
            <person name="Yeam I."/>
            <person name="Giovannoni J.J."/>
            <person name="Rose J.K."/>
            <person name="Sorensen I."/>
            <person name="Lee S.J."/>
            <person name="Kim R.W."/>
            <person name="Choi I.Y."/>
            <person name="Choi B.S."/>
            <person name="Lim J.S."/>
            <person name="Lee Y.H."/>
            <person name="Choi D."/>
        </authorList>
    </citation>
    <scope>NUCLEOTIDE SEQUENCE [LARGE SCALE GENOMIC DNA]</scope>
    <source>
        <strain evidence="4">cv. CM334</strain>
    </source>
</reference>
<reference evidence="3 4" key="2">
    <citation type="journal article" date="2017" name="Genome Biol.">
        <title>New reference genome sequences of hot pepper reveal the massive evolution of plant disease-resistance genes by retroduplication.</title>
        <authorList>
            <person name="Kim S."/>
            <person name="Park J."/>
            <person name="Yeom S.I."/>
            <person name="Kim Y.M."/>
            <person name="Seo E."/>
            <person name="Kim K.T."/>
            <person name="Kim M.S."/>
            <person name="Lee J.M."/>
            <person name="Cheong K."/>
            <person name="Shin H.S."/>
            <person name="Kim S.B."/>
            <person name="Han K."/>
            <person name="Lee J."/>
            <person name="Park M."/>
            <person name="Lee H.A."/>
            <person name="Lee H.Y."/>
            <person name="Lee Y."/>
            <person name="Oh S."/>
            <person name="Lee J.H."/>
            <person name="Choi E."/>
            <person name="Choi E."/>
            <person name="Lee S.E."/>
            <person name="Jeon J."/>
            <person name="Kim H."/>
            <person name="Choi G."/>
            <person name="Song H."/>
            <person name="Lee J."/>
            <person name="Lee S.C."/>
            <person name="Kwon J.K."/>
            <person name="Lee H.Y."/>
            <person name="Koo N."/>
            <person name="Hong Y."/>
            <person name="Kim R.W."/>
            <person name="Kang W.H."/>
            <person name="Huh J.H."/>
            <person name="Kang B.C."/>
            <person name="Yang T.J."/>
            <person name="Lee Y.H."/>
            <person name="Bennetzen J.L."/>
            <person name="Choi D."/>
        </authorList>
    </citation>
    <scope>NUCLEOTIDE SEQUENCE [LARGE SCALE GENOMIC DNA]</scope>
    <source>
        <strain evidence="4">cv. CM334</strain>
    </source>
</reference>
<dbReference type="InterPro" id="IPR000270">
    <property type="entry name" value="PB1_dom"/>
</dbReference>